<sequence>MMLLKILNQVKKTDELLTRLEKAHFALPHKSMPELIFVFYFFPTRVK</sequence>
<reference evidence="1 2" key="1">
    <citation type="submission" date="2018-06" db="EMBL/GenBank/DDBJ databases">
        <authorList>
            <consortium name="Pathogen Informatics"/>
            <person name="Doyle S."/>
        </authorList>
    </citation>
    <scope>NUCLEOTIDE SEQUENCE [LARGE SCALE GENOMIC DNA]</scope>
    <source>
        <strain evidence="1 2">NCTC12239</strain>
    </source>
</reference>
<dbReference type="Proteomes" id="UP000254040">
    <property type="component" value="Unassembled WGS sequence"/>
</dbReference>
<dbReference type="AlphaFoldDB" id="A0A378JVQ4"/>
<protein>
    <submittedName>
        <fullName evidence="1">Uncharacterized protein</fullName>
    </submittedName>
</protein>
<dbReference type="EMBL" id="UGOG01000001">
    <property type="protein sequence ID" value="STX61542.1"/>
    <property type="molecule type" value="Genomic_DNA"/>
</dbReference>
<accession>A0A378JVQ4</accession>
<gene>
    <name evidence="1" type="ORF">NCTC12239_00457</name>
</gene>
<evidence type="ECO:0000313" key="2">
    <source>
        <dbReference type="Proteomes" id="UP000254040"/>
    </source>
</evidence>
<name>A0A378JVQ4_9GAMM</name>
<organism evidence="1 2">
    <name type="scientific">Legionella moravica</name>
    <dbReference type="NCBI Taxonomy" id="39962"/>
    <lineage>
        <taxon>Bacteria</taxon>
        <taxon>Pseudomonadati</taxon>
        <taxon>Pseudomonadota</taxon>
        <taxon>Gammaproteobacteria</taxon>
        <taxon>Legionellales</taxon>
        <taxon>Legionellaceae</taxon>
        <taxon>Legionella</taxon>
    </lineage>
</organism>
<proteinExistence type="predicted"/>
<evidence type="ECO:0000313" key="1">
    <source>
        <dbReference type="EMBL" id="STX61542.1"/>
    </source>
</evidence>